<reference evidence="1 2" key="1">
    <citation type="submission" date="2023-01" db="EMBL/GenBank/DDBJ databases">
        <authorList>
            <person name="Kreplak J."/>
        </authorList>
    </citation>
    <scope>NUCLEOTIDE SEQUENCE [LARGE SCALE GENOMIC DNA]</scope>
</reference>
<keyword evidence="2" id="KW-1185">Reference proteome</keyword>
<dbReference type="Proteomes" id="UP001157006">
    <property type="component" value="Chromosome 2"/>
</dbReference>
<evidence type="ECO:0000313" key="1">
    <source>
        <dbReference type="EMBL" id="CAI8597080.1"/>
    </source>
</evidence>
<proteinExistence type="predicted"/>
<sequence length="245" mass="26835">MLVVHIVEKSAFVNIVNSVGNPGSALDISSNVMGEVVVFKEKGKGFYDFVFSSVKDVQRVRVEYWSLNIIFANASCLGTPMCLDAATMDKEKRVTNEKHKCMGNKPVPVQKADLRKELVESVNATKTFVDNNPLLGFVDCLKTTVDGKVVSIEALHQGDLGAQGNESLCSLADIEITDQGKIDKNYEVDSDSVDTFFQEDHQEEVIVYSLLLGDGSIVVVDSNLSNFSASVIHDMQVLEIVPIEV</sequence>
<accession>A0AAV0ZEL2</accession>
<gene>
    <name evidence="1" type="ORF">VFH_II064760</name>
</gene>
<name>A0AAV0ZEL2_VICFA</name>
<dbReference type="AlphaFoldDB" id="A0AAV0ZEL2"/>
<organism evidence="1 2">
    <name type="scientific">Vicia faba</name>
    <name type="common">Broad bean</name>
    <name type="synonym">Faba vulgaris</name>
    <dbReference type="NCBI Taxonomy" id="3906"/>
    <lineage>
        <taxon>Eukaryota</taxon>
        <taxon>Viridiplantae</taxon>
        <taxon>Streptophyta</taxon>
        <taxon>Embryophyta</taxon>
        <taxon>Tracheophyta</taxon>
        <taxon>Spermatophyta</taxon>
        <taxon>Magnoliopsida</taxon>
        <taxon>eudicotyledons</taxon>
        <taxon>Gunneridae</taxon>
        <taxon>Pentapetalae</taxon>
        <taxon>rosids</taxon>
        <taxon>fabids</taxon>
        <taxon>Fabales</taxon>
        <taxon>Fabaceae</taxon>
        <taxon>Papilionoideae</taxon>
        <taxon>50 kb inversion clade</taxon>
        <taxon>NPAAA clade</taxon>
        <taxon>Hologalegina</taxon>
        <taxon>IRL clade</taxon>
        <taxon>Fabeae</taxon>
        <taxon>Vicia</taxon>
    </lineage>
</organism>
<protein>
    <submittedName>
        <fullName evidence="1">Uncharacterized protein</fullName>
    </submittedName>
</protein>
<dbReference type="EMBL" id="OX451737">
    <property type="protein sequence ID" value="CAI8597080.1"/>
    <property type="molecule type" value="Genomic_DNA"/>
</dbReference>
<evidence type="ECO:0000313" key="2">
    <source>
        <dbReference type="Proteomes" id="UP001157006"/>
    </source>
</evidence>